<evidence type="ECO:0000256" key="9">
    <source>
        <dbReference type="ARBA" id="ARBA00023015"/>
    </source>
</evidence>
<dbReference type="PROSITE" id="PS50934">
    <property type="entry name" value="SWIRM"/>
    <property type="match status" value="1"/>
</dbReference>
<evidence type="ECO:0000256" key="8">
    <source>
        <dbReference type="ARBA" id="ARBA00023002"/>
    </source>
</evidence>
<dbReference type="Pfam" id="PF06217">
    <property type="entry name" value="GAGA_bind"/>
    <property type="match status" value="1"/>
</dbReference>
<dbReference type="InterPro" id="IPR036188">
    <property type="entry name" value="FAD/NAD-bd_sf"/>
</dbReference>
<evidence type="ECO:0000256" key="6">
    <source>
        <dbReference type="ARBA" id="ARBA00022827"/>
    </source>
</evidence>
<evidence type="ECO:0000256" key="11">
    <source>
        <dbReference type="ARBA" id="ARBA00023163"/>
    </source>
</evidence>
<dbReference type="PANTHER" id="PTHR10742">
    <property type="entry name" value="FLAVIN MONOAMINE OXIDASE"/>
    <property type="match status" value="1"/>
</dbReference>
<dbReference type="InterPro" id="IPR009057">
    <property type="entry name" value="Homeodomain-like_sf"/>
</dbReference>
<feature type="region of interest" description="Disordered" evidence="13">
    <location>
        <begin position="2558"/>
        <end position="2581"/>
    </location>
</feature>
<sequence length="2724" mass="301276">MGRPSYEVLVRPPDHQFLVKPPGCFLISPPDQVLLRPPDCFPVKPPDHLSVIISDSRLSVSYKKRLGKSRDFDEARAVFGRALMEGENTPDDVSPGGCGKVEPRLSEPRSASSKMERKGRKRKSLPSDEAEVGEFDEDERPIGSLFNLKKIKVAKKRKPPSVRVGAENPRCDEQIHMGGMDDTLASFRKKLKAPKKGKGATGGLVSEGSKDSLSLDSANLDKMEDIFSRRGQPGTSGSHGRRGYQRALTGKDEAKGVPPVHDNNFSDGRMGDSLSTFVKSVHPAKKAKGTGGTSCTDVEMKFKMDMVSTDVLLSSPSMKHSLSSDGSHGKVIKRKSRLSLTSDGSREKVFKRKSRLSLTSDGSKEKVIKRRNRRKSEYCTLPDLKIDNLSKEHLCRNSDAGMSVIEQPASLRKTMTGSSLLEEDMVPIPMASDVLDSASALKQPLCCLTQEASFVSVLAIEGSAHFDCYGGSDGRFEEPLDDSAPSILQVQTPYQTFYEKLPDQVNEKIATKEANVKHPVCLSNSVDVSSEGCNGVMAVQCQYTTEFLSNNKLSEKVEGPNTSPDKGIPKAPEGISSLRKPKKEFMKPLLNERYFHPCTGNLTRDEMPKSNSGRILGRSFYHDDKTPSQIEITNVINSEGHNELLCPQVSLRGQCQELQLEFHKTCRIGGDHNEHLSCSCFSHAGVNAEETHSSIAHPNHSAYHNATSCSSQCLPARMPVADDLEPDNVIHQAFSEGVSLVNPILHNAPKEPSSVTNKVPTTNKDPDAVNFDARLDQRETHQNELLENNQSTISYAKMHRLGDMACEGDVDWEILMHEQGFYTSISTADENQSSRPKAKSCFSVDATNSDSVAVAAGLKPHAVNHIEKIKFRDVFKRRGGLQEYLDCRNFILGCWSKDVKHILPRTSCGITDVPSKDEPPRQTLIREIYMFLDRNGYINAGVASEQGIVKLGSLSYHRDPQRLQDKGDHMVNAAGLDKITRNFFQANLLEHTTAMLNNNLTEVQQNMKLVAGNDEGESLLPSCGRLEHSLNVQVNGQTKIEQDVVPAVTACDAECFTTSMIGNLGCWDSESNLTNAVDNFTSHDEGTRQSDAHQEDNAETCKAPIACQQIDTIDCGPIVDVSSKHALAFSDTDSIKEMESGHANVHLASVQPLGADNHTKSDPNVQKKIIIVGAGPSGITAARHLHRQGFCVTVLEARDRLGGRIYTDRSSLSVPVDLGASIITGVEADVATERRPDPSSLVCSQLGLELTVLNSDCPLYDIVTGDKVPSDLDEALETEYNSLLDDMELLVAQHGESAMNMSLEDGLEYAIRYRRMSKATSDIVTEFDKPNLVNNPIKVAVNSSSCRSTDCVDNELKTNVLSPLERRVMNWHFAHLEYGCAAPLTDVSLPHWNQDDVYGGFGGPHCMIKGGYSTVVENLGMGLDIQLNQNVTEIIYDINETGGALQDEKQVKVITSSGKEFVGDAVLITVPLGCLKAETIKFSPKLPDWKQASIRRLGFGVLNKVILEFPTVFWDDNVDYFGATAEETNQRGQCFMFWNVKKTVGAPVLIALVVGKSAKNGQTFDNSDHVGHALLVLRKLFSEAAVPDPVASVVTNWGMDPFSRGAYSYVAIGASGEDYDTLGRPVANCLFFAGEATCKEHPDTVGGAMMSGLREAVRIMDILTTGKDHLAEVEWMEAIQKQSDSQRNEVKDLSKQLDAYKLGALSKSSSDGKQSLPTKDSVLQDLFFSAKTTSGRLHLAKELLRLPVESLKSFTGTREGLGTLNTWILDSLGKNSTQLLRHCVRLLVLVSTDLVAVRLSGIGRTIKEKVCVHTSRDIRSVASQLVKMWVEVFRKEKAVNGLKLLRQATGLELSKVRSKDGKSHLRASTETSETRCNLQVRSSSGSHSPSKANNRKTEVAATKLESSMSLKSDVKSLHFQRMAAAKNSLVISEEEAATFAAIESARAAALKAAKAYATSEAEVTTVRELPKIPSFHKFARREHCLQIDELDVRRRQSDGNFIRQDCASEIDSRNCRVRDWSVDFSVACGNMDNSKLSGDNHTHSSYSNELAYASNAREHSGESVAIDSRMTRAWVDTDRAGSGGVKDSVAIERWQSQAMDADADFYSSIHMRDEEESNKEVLPDVQNQCHSDEVAAIQFEENKSLFENQVRGVHHIKQGVVDFVASLLMPLYRTRKIDREGYKSIMKKAATKANPYGNGTMYRKRKKYGCIRSFVDKLIERHLTMQQGVKLLDCCVDGIWKCWSVGNIILDQLCRMPFDVYAKLNEDILIGFIGHQLLYECTLRFIPEDSNAISPSKFGYSGGNAKHATGSEPFKPMRVACKEYLSCIRRISCYFADVEAARVAALKAAKANATSEPEATALCELPKVRALDLETDEKSAREWRSGVEEQRQRRCDFSEFHPLDNPRGRQETWMVPQHPQKDNQTIKLIMAERDKVLRERDLAISERKTALAERDMAYLQRDAAIAERDSAIAERDNAIAALEYTPDNGISSDCGLGCGNKHMYQQHRHHIQYVQPLSQHMPDALYNPKTEVPREVLPMPTASNADLKAWNFNKARRGAKAGPSPLKKFKTPRKSKTSGVNKQVTIAKTSNDWKVEVGGDNTAKRILLHKHDDWESRDLGLNQVTFDDSMMPAPVCSCTGKYRQCYKWGNGGWQSSCCTTTLSMYPLPVMPNKRHARMGGRKMSGNVFRRLLSRLAAEGHDLSLPVDLREHWAKHGTNRYITIR</sequence>
<gene>
    <name evidence="15" type="ORF">ZIOFF_036363</name>
</gene>
<feature type="region of interest" description="Disordered" evidence="13">
    <location>
        <begin position="1859"/>
        <end position="1896"/>
    </location>
</feature>
<protein>
    <recommendedName>
        <fullName evidence="14">SWIRM domain-containing protein</fullName>
    </recommendedName>
</protein>
<dbReference type="SMART" id="SM01226">
    <property type="entry name" value="GAGA_bind"/>
    <property type="match status" value="1"/>
</dbReference>
<dbReference type="InterPro" id="IPR050281">
    <property type="entry name" value="Flavin_monoamine_oxidase"/>
</dbReference>
<keyword evidence="7" id="KW-0156">Chromatin regulator</keyword>
<dbReference type="SUPFAM" id="SSF51905">
    <property type="entry name" value="FAD/NAD(P)-binding domain"/>
    <property type="match status" value="1"/>
</dbReference>
<proteinExistence type="inferred from homology"/>
<evidence type="ECO:0000256" key="5">
    <source>
        <dbReference type="ARBA" id="ARBA00022630"/>
    </source>
</evidence>
<feature type="compositionally biased region" description="Polar residues" evidence="13">
    <location>
        <begin position="1866"/>
        <end position="1892"/>
    </location>
</feature>
<keyword evidence="11" id="KW-0804">Transcription</keyword>
<dbReference type="Gene3D" id="3.90.660.10">
    <property type="match status" value="1"/>
</dbReference>
<keyword evidence="16" id="KW-1185">Reference proteome</keyword>
<evidence type="ECO:0000256" key="7">
    <source>
        <dbReference type="ARBA" id="ARBA00022853"/>
    </source>
</evidence>
<keyword evidence="9" id="KW-0805">Transcription regulation</keyword>
<evidence type="ECO:0000256" key="2">
    <source>
        <dbReference type="ARBA" id="ARBA00004123"/>
    </source>
</evidence>
<dbReference type="Pfam" id="PF01593">
    <property type="entry name" value="Amino_oxidase"/>
    <property type="match status" value="1"/>
</dbReference>
<keyword evidence="10" id="KW-0238">DNA-binding</keyword>
<dbReference type="EMBL" id="JACMSC010000010">
    <property type="protein sequence ID" value="KAG6504038.1"/>
    <property type="molecule type" value="Genomic_DNA"/>
</dbReference>
<dbReference type="Proteomes" id="UP000734854">
    <property type="component" value="Unassembled WGS sequence"/>
</dbReference>
<dbReference type="InterPro" id="IPR002937">
    <property type="entry name" value="Amino_oxidase"/>
</dbReference>
<evidence type="ECO:0000256" key="10">
    <source>
        <dbReference type="ARBA" id="ARBA00023125"/>
    </source>
</evidence>
<evidence type="ECO:0000256" key="4">
    <source>
        <dbReference type="ARBA" id="ARBA00007911"/>
    </source>
</evidence>
<dbReference type="Gene3D" id="3.50.50.60">
    <property type="entry name" value="FAD/NAD(P)-binding domain"/>
    <property type="match status" value="2"/>
</dbReference>
<keyword evidence="5" id="KW-0285">Flavoprotein</keyword>
<dbReference type="GO" id="GO:0141052">
    <property type="term" value="F:histone H3 demethylase activity"/>
    <property type="evidence" value="ECO:0007669"/>
    <property type="project" value="UniProtKB-ARBA"/>
</dbReference>
<accession>A0A8J5KYJ0</accession>
<dbReference type="SUPFAM" id="SSF46689">
    <property type="entry name" value="Homeodomain-like"/>
    <property type="match status" value="1"/>
</dbReference>
<comment type="similarity">
    <text evidence="4">Belongs to the BBR/BPC family.</text>
</comment>
<evidence type="ECO:0000313" key="15">
    <source>
        <dbReference type="EMBL" id="KAG6504038.1"/>
    </source>
</evidence>
<dbReference type="PANTHER" id="PTHR10742:SF410">
    <property type="entry name" value="LYSINE-SPECIFIC HISTONE DEMETHYLASE 2"/>
    <property type="match status" value="1"/>
</dbReference>
<dbReference type="InterPro" id="IPR036388">
    <property type="entry name" value="WH-like_DNA-bd_sf"/>
</dbReference>
<dbReference type="GO" id="GO:0005634">
    <property type="term" value="C:nucleus"/>
    <property type="evidence" value="ECO:0007669"/>
    <property type="project" value="UniProtKB-SubCell"/>
</dbReference>
<feature type="region of interest" description="Disordered" evidence="13">
    <location>
        <begin position="554"/>
        <end position="576"/>
    </location>
</feature>
<feature type="region of interest" description="Disordered" evidence="13">
    <location>
        <begin position="86"/>
        <end position="136"/>
    </location>
</feature>
<feature type="domain" description="SWIRM" evidence="14">
    <location>
        <begin position="849"/>
        <end position="949"/>
    </location>
</feature>
<dbReference type="Pfam" id="PF04433">
    <property type="entry name" value="SWIRM"/>
    <property type="match status" value="1"/>
</dbReference>
<keyword evidence="12" id="KW-0539">Nucleus</keyword>
<comment type="cofactor">
    <cofactor evidence="1">
        <name>FAD</name>
        <dbReference type="ChEBI" id="CHEBI:57692"/>
    </cofactor>
</comment>
<keyword evidence="8" id="KW-0560">Oxidoreductase</keyword>
<evidence type="ECO:0000313" key="16">
    <source>
        <dbReference type="Proteomes" id="UP000734854"/>
    </source>
</evidence>
<reference evidence="15 16" key="1">
    <citation type="submission" date="2020-08" db="EMBL/GenBank/DDBJ databases">
        <title>Plant Genome Project.</title>
        <authorList>
            <person name="Zhang R.-G."/>
        </authorList>
    </citation>
    <scope>NUCLEOTIDE SEQUENCE [LARGE SCALE GENOMIC DNA]</scope>
    <source>
        <tissue evidence="15">Rhizome</tissue>
    </source>
</reference>
<evidence type="ECO:0000259" key="14">
    <source>
        <dbReference type="PROSITE" id="PS50934"/>
    </source>
</evidence>
<dbReference type="InterPro" id="IPR007526">
    <property type="entry name" value="SWIRM"/>
</dbReference>
<comment type="similarity">
    <text evidence="3">Belongs to the flavin monoamine oxidase family.</text>
</comment>
<feature type="compositionally biased region" description="Basic residues" evidence="13">
    <location>
        <begin position="2567"/>
        <end position="2576"/>
    </location>
</feature>
<evidence type="ECO:0000256" key="3">
    <source>
        <dbReference type="ARBA" id="ARBA00005995"/>
    </source>
</evidence>
<name>A0A8J5KYJ0_ZINOF</name>
<keyword evidence="6" id="KW-0274">FAD</keyword>
<evidence type="ECO:0000256" key="13">
    <source>
        <dbReference type="SAM" id="MobiDB-lite"/>
    </source>
</evidence>
<dbReference type="InterPro" id="IPR010409">
    <property type="entry name" value="GAGA-bd_tscrpt_act"/>
</dbReference>
<evidence type="ECO:0000256" key="12">
    <source>
        <dbReference type="ARBA" id="ARBA00023242"/>
    </source>
</evidence>
<organism evidence="15 16">
    <name type="scientific">Zingiber officinale</name>
    <name type="common">Ginger</name>
    <name type="synonym">Amomum zingiber</name>
    <dbReference type="NCBI Taxonomy" id="94328"/>
    <lineage>
        <taxon>Eukaryota</taxon>
        <taxon>Viridiplantae</taxon>
        <taxon>Streptophyta</taxon>
        <taxon>Embryophyta</taxon>
        <taxon>Tracheophyta</taxon>
        <taxon>Spermatophyta</taxon>
        <taxon>Magnoliopsida</taxon>
        <taxon>Liliopsida</taxon>
        <taxon>Zingiberales</taxon>
        <taxon>Zingiberaceae</taxon>
        <taxon>Zingiber</taxon>
    </lineage>
</organism>
<evidence type="ECO:0000256" key="1">
    <source>
        <dbReference type="ARBA" id="ARBA00001974"/>
    </source>
</evidence>
<comment type="caution">
    <text evidence="15">The sequence shown here is derived from an EMBL/GenBank/DDBJ whole genome shotgun (WGS) entry which is preliminary data.</text>
</comment>
<dbReference type="Gene3D" id="1.10.10.10">
    <property type="entry name" value="Winged helix-like DNA-binding domain superfamily/Winged helix DNA-binding domain"/>
    <property type="match status" value="1"/>
</dbReference>
<dbReference type="SUPFAM" id="SSF54373">
    <property type="entry name" value="FAD-linked reductases, C-terminal domain"/>
    <property type="match status" value="1"/>
</dbReference>
<dbReference type="GO" id="GO:0003677">
    <property type="term" value="F:DNA binding"/>
    <property type="evidence" value="ECO:0007669"/>
    <property type="project" value="UniProtKB-KW"/>
</dbReference>
<comment type="subcellular location">
    <subcellularLocation>
        <location evidence="2">Nucleus</location>
    </subcellularLocation>
</comment>
<dbReference type="GO" id="GO:0016705">
    <property type="term" value="F:oxidoreductase activity, acting on paired donors, with incorporation or reduction of molecular oxygen"/>
    <property type="evidence" value="ECO:0007669"/>
    <property type="project" value="UniProtKB-ARBA"/>
</dbReference>